<keyword evidence="2" id="KW-1185">Reference proteome</keyword>
<organism evidence="1 2">
    <name type="scientific">Nesidiocoris tenuis</name>
    <dbReference type="NCBI Taxonomy" id="355587"/>
    <lineage>
        <taxon>Eukaryota</taxon>
        <taxon>Metazoa</taxon>
        <taxon>Ecdysozoa</taxon>
        <taxon>Arthropoda</taxon>
        <taxon>Hexapoda</taxon>
        <taxon>Insecta</taxon>
        <taxon>Pterygota</taxon>
        <taxon>Neoptera</taxon>
        <taxon>Paraneoptera</taxon>
        <taxon>Hemiptera</taxon>
        <taxon>Heteroptera</taxon>
        <taxon>Panheteroptera</taxon>
        <taxon>Cimicomorpha</taxon>
        <taxon>Miridae</taxon>
        <taxon>Dicyphina</taxon>
        <taxon>Nesidiocoris</taxon>
    </lineage>
</organism>
<sequence length="99" mass="11782">MRARRLIKRITEKEKHQRPFLFSINLVKSTQGTGWSREDHRRYATLLETASDDCRWFCKFTSVRHHGFYKLFTNGDPHWTCWTSAGNAGVGVRRRGWLR</sequence>
<name>A0A6H5HTM9_9HEMI</name>
<feature type="non-terminal residue" evidence="1">
    <location>
        <position position="99"/>
    </location>
</feature>
<dbReference type="EMBL" id="CADCXU010035368">
    <property type="protein sequence ID" value="CAB0020484.1"/>
    <property type="molecule type" value="Genomic_DNA"/>
</dbReference>
<dbReference type="Proteomes" id="UP000479000">
    <property type="component" value="Unassembled WGS sequence"/>
</dbReference>
<protein>
    <submittedName>
        <fullName evidence="1">Uncharacterized protein</fullName>
    </submittedName>
</protein>
<evidence type="ECO:0000313" key="1">
    <source>
        <dbReference type="EMBL" id="CAB0020484.1"/>
    </source>
</evidence>
<accession>A0A6H5HTM9</accession>
<evidence type="ECO:0000313" key="2">
    <source>
        <dbReference type="Proteomes" id="UP000479000"/>
    </source>
</evidence>
<reference evidence="1 2" key="1">
    <citation type="submission" date="2020-02" db="EMBL/GenBank/DDBJ databases">
        <authorList>
            <person name="Ferguson B K."/>
        </authorList>
    </citation>
    <scope>NUCLEOTIDE SEQUENCE [LARGE SCALE GENOMIC DNA]</scope>
</reference>
<dbReference type="AlphaFoldDB" id="A0A6H5HTM9"/>
<gene>
    <name evidence="1" type="ORF">NTEN_LOCUS24058</name>
</gene>
<proteinExistence type="predicted"/>